<feature type="region of interest" description="Disordered" evidence="1">
    <location>
        <begin position="76"/>
        <end position="99"/>
    </location>
</feature>
<dbReference type="GeneID" id="24140580"/>
<evidence type="ECO:0000313" key="2">
    <source>
        <dbReference type="EMBL" id="KDO33513.1"/>
    </source>
</evidence>
<dbReference type="KEGG" id="spar:SPRG_19150"/>
<keyword evidence="3" id="KW-1185">Reference proteome</keyword>
<reference evidence="2 3" key="1">
    <citation type="journal article" date="2013" name="PLoS Genet.">
        <title>Distinctive expansion of potential virulence genes in the genome of the oomycete fish pathogen Saprolegnia parasitica.</title>
        <authorList>
            <person name="Jiang R.H."/>
            <person name="de Bruijn I."/>
            <person name="Haas B.J."/>
            <person name="Belmonte R."/>
            <person name="Lobach L."/>
            <person name="Christie J."/>
            <person name="van den Ackerveken G."/>
            <person name="Bottin A."/>
            <person name="Bulone V."/>
            <person name="Diaz-Moreno S.M."/>
            <person name="Dumas B."/>
            <person name="Fan L."/>
            <person name="Gaulin E."/>
            <person name="Govers F."/>
            <person name="Grenville-Briggs L.J."/>
            <person name="Horner N.R."/>
            <person name="Levin J.Z."/>
            <person name="Mammella M."/>
            <person name="Meijer H.J."/>
            <person name="Morris P."/>
            <person name="Nusbaum C."/>
            <person name="Oome S."/>
            <person name="Phillips A.J."/>
            <person name="van Rooyen D."/>
            <person name="Rzeszutek E."/>
            <person name="Saraiva M."/>
            <person name="Secombes C.J."/>
            <person name="Seidl M.F."/>
            <person name="Snel B."/>
            <person name="Stassen J.H."/>
            <person name="Sykes S."/>
            <person name="Tripathy S."/>
            <person name="van den Berg H."/>
            <person name="Vega-Arreguin J.C."/>
            <person name="Wawra S."/>
            <person name="Young S.K."/>
            <person name="Zeng Q."/>
            <person name="Dieguez-Uribeondo J."/>
            <person name="Russ C."/>
            <person name="Tyler B.M."/>
            <person name="van West P."/>
        </authorList>
    </citation>
    <scope>NUCLEOTIDE SEQUENCE [LARGE SCALE GENOMIC DNA]</scope>
    <source>
        <strain evidence="2 3">CBS 223.65</strain>
    </source>
</reference>
<name>A0A067CSK5_SAPPC</name>
<dbReference type="VEuPathDB" id="FungiDB:SPRG_19150"/>
<protein>
    <submittedName>
        <fullName evidence="2">Uncharacterized protein</fullName>
    </submittedName>
</protein>
<dbReference type="EMBL" id="KK583192">
    <property type="protein sequence ID" value="KDO33513.1"/>
    <property type="molecule type" value="Genomic_DNA"/>
</dbReference>
<dbReference type="Proteomes" id="UP000030745">
    <property type="component" value="Unassembled WGS sequence"/>
</dbReference>
<accession>A0A067CSK5</accession>
<organism evidence="2 3">
    <name type="scientific">Saprolegnia parasitica (strain CBS 223.65)</name>
    <dbReference type="NCBI Taxonomy" id="695850"/>
    <lineage>
        <taxon>Eukaryota</taxon>
        <taxon>Sar</taxon>
        <taxon>Stramenopiles</taxon>
        <taxon>Oomycota</taxon>
        <taxon>Saprolegniomycetes</taxon>
        <taxon>Saprolegniales</taxon>
        <taxon>Saprolegniaceae</taxon>
        <taxon>Saprolegnia</taxon>
    </lineage>
</organism>
<gene>
    <name evidence="2" type="ORF">SPRG_19150</name>
</gene>
<evidence type="ECO:0000256" key="1">
    <source>
        <dbReference type="SAM" id="MobiDB-lite"/>
    </source>
</evidence>
<evidence type="ECO:0000313" key="3">
    <source>
        <dbReference type="Proteomes" id="UP000030745"/>
    </source>
</evidence>
<proteinExistence type="predicted"/>
<sequence>MRAVYKVPEIGLHNMQLQRLDPSARRRSRHTCVEDSSTLTTRRATASTRSCRSPARWWHTIRASLVRQLAIKKKATIRPTKRASTSSSLRRSSDRYPSRPCCTCSSNVHSVVYTMEPCRCSTRSRSVASLSSRA</sequence>
<dbReference type="AlphaFoldDB" id="A0A067CSK5"/>
<dbReference type="RefSeq" id="XP_012195579.1">
    <property type="nucleotide sequence ID" value="XM_012340189.1"/>
</dbReference>